<accession>A0A9X4AI00</accession>
<evidence type="ECO:0000256" key="1">
    <source>
        <dbReference type="ARBA" id="ARBA00004651"/>
    </source>
</evidence>
<dbReference type="InterPro" id="IPR051311">
    <property type="entry name" value="DedA_domain"/>
</dbReference>
<sequence length="200" mass="22747">MESWLTSIINEYGYMGIMFLIAFENIFPPIPSEVILTFTGFMTTTTNLTIIGAVLSSTAGSLLGAIILYLIGFQLGIEKLEKIVDRWGRILRLTKKDLYRADRWFEKYGAWTVLFCRFIPVIRSLISIPAGITKMNIGIFLLFTTCGTLIWNVVLIYLGASVGASWEEIVEYLEIYENVVYVVLFILVIIGYLLFRGKKK</sequence>
<feature type="transmembrane region" description="Helical" evidence="7">
    <location>
        <begin position="12"/>
        <end position="36"/>
    </location>
</feature>
<dbReference type="Pfam" id="PF09335">
    <property type="entry name" value="VTT_dom"/>
    <property type="match status" value="1"/>
</dbReference>
<proteinExistence type="inferred from homology"/>
<comment type="similarity">
    <text evidence="2">Belongs to the DedA family.</text>
</comment>
<evidence type="ECO:0000256" key="2">
    <source>
        <dbReference type="ARBA" id="ARBA00010792"/>
    </source>
</evidence>
<name>A0A9X4AI00_9BACI</name>
<dbReference type="AlphaFoldDB" id="A0A9X4AI00"/>
<evidence type="ECO:0000256" key="7">
    <source>
        <dbReference type="SAM" id="Phobius"/>
    </source>
</evidence>
<evidence type="ECO:0000313" key="9">
    <source>
        <dbReference type="EMBL" id="MDC3418778.1"/>
    </source>
</evidence>
<feature type="transmembrane region" description="Helical" evidence="7">
    <location>
        <begin position="138"/>
        <end position="158"/>
    </location>
</feature>
<dbReference type="Proteomes" id="UP001145072">
    <property type="component" value="Unassembled WGS sequence"/>
</dbReference>
<keyword evidence="5 7" id="KW-1133">Transmembrane helix</keyword>
<evidence type="ECO:0000256" key="4">
    <source>
        <dbReference type="ARBA" id="ARBA00022692"/>
    </source>
</evidence>
<dbReference type="EMBL" id="JAMQJZ010000001">
    <property type="protein sequence ID" value="MDC3418778.1"/>
    <property type="molecule type" value="Genomic_DNA"/>
</dbReference>
<evidence type="ECO:0000259" key="8">
    <source>
        <dbReference type="Pfam" id="PF09335"/>
    </source>
</evidence>
<comment type="subcellular location">
    <subcellularLocation>
        <location evidence="1">Cell membrane</location>
        <topology evidence="1">Multi-pass membrane protein</topology>
    </subcellularLocation>
</comment>
<dbReference type="InterPro" id="IPR032816">
    <property type="entry name" value="VTT_dom"/>
</dbReference>
<keyword evidence="6 7" id="KW-0472">Membrane</keyword>
<feature type="transmembrane region" description="Helical" evidence="7">
    <location>
        <begin position="178"/>
        <end position="195"/>
    </location>
</feature>
<feature type="transmembrane region" description="Helical" evidence="7">
    <location>
        <begin position="48"/>
        <end position="71"/>
    </location>
</feature>
<keyword evidence="4 7" id="KW-0812">Transmembrane</keyword>
<reference evidence="9" key="1">
    <citation type="submission" date="2022-06" db="EMBL/GenBank/DDBJ databases">
        <title>Aquibacillus sp. a new bacterium isolated from soil saline samples.</title>
        <authorList>
            <person name="Galisteo C."/>
            <person name="De La Haba R."/>
            <person name="Sanchez-Porro C."/>
            <person name="Ventosa A."/>
        </authorList>
    </citation>
    <scope>NUCLEOTIDE SEQUENCE</scope>
    <source>
        <strain evidence="9">JCM 12387</strain>
    </source>
</reference>
<protein>
    <submittedName>
        <fullName evidence="9">DedA family protein</fullName>
    </submittedName>
</protein>
<organism evidence="9 10">
    <name type="scientific">Aquibacillus koreensis</name>
    <dbReference type="NCBI Taxonomy" id="279446"/>
    <lineage>
        <taxon>Bacteria</taxon>
        <taxon>Bacillati</taxon>
        <taxon>Bacillota</taxon>
        <taxon>Bacilli</taxon>
        <taxon>Bacillales</taxon>
        <taxon>Bacillaceae</taxon>
        <taxon>Aquibacillus</taxon>
    </lineage>
</organism>
<evidence type="ECO:0000256" key="3">
    <source>
        <dbReference type="ARBA" id="ARBA00022475"/>
    </source>
</evidence>
<comment type="caution">
    <text evidence="9">The sequence shown here is derived from an EMBL/GenBank/DDBJ whole genome shotgun (WGS) entry which is preliminary data.</text>
</comment>
<dbReference type="PANTHER" id="PTHR42709">
    <property type="entry name" value="ALKALINE PHOSPHATASE LIKE PROTEIN"/>
    <property type="match status" value="1"/>
</dbReference>
<dbReference type="RefSeq" id="WP_259870979.1">
    <property type="nucleotide sequence ID" value="NZ_JAMQJZ010000001.1"/>
</dbReference>
<feature type="domain" description="VTT" evidence="8">
    <location>
        <begin position="30"/>
        <end position="160"/>
    </location>
</feature>
<keyword evidence="10" id="KW-1185">Reference proteome</keyword>
<evidence type="ECO:0000313" key="10">
    <source>
        <dbReference type="Proteomes" id="UP001145072"/>
    </source>
</evidence>
<gene>
    <name evidence="9" type="ORF">NC661_00065</name>
</gene>
<evidence type="ECO:0000256" key="5">
    <source>
        <dbReference type="ARBA" id="ARBA00022989"/>
    </source>
</evidence>
<keyword evidence="3" id="KW-1003">Cell membrane</keyword>
<evidence type="ECO:0000256" key="6">
    <source>
        <dbReference type="ARBA" id="ARBA00023136"/>
    </source>
</evidence>
<dbReference type="PANTHER" id="PTHR42709:SF6">
    <property type="entry name" value="UNDECAPRENYL PHOSPHATE TRANSPORTER A"/>
    <property type="match status" value="1"/>
</dbReference>
<dbReference type="GO" id="GO:0005886">
    <property type="term" value="C:plasma membrane"/>
    <property type="evidence" value="ECO:0007669"/>
    <property type="project" value="UniProtKB-SubCell"/>
</dbReference>